<dbReference type="InterPro" id="IPR016181">
    <property type="entry name" value="Acyl_CoA_acyltransferase"/>
</dbReference>
<dbReference type="PANTHER" id="PTHR43420">
    <property type="entry name" value="ACETYLTRANSFERASE"/>
    <property type="match status" value="1"/>
</dbReference>
<proteinExistence type="predicted"/>
<dbReference type="SUPFAM" id="SSF55729">
    <property type="entry name" value="Acyl-CoA N-acyltransferases (Nat)"/>
    <property type="match status" value="1"/>
</dbReference>
<keyword evidence="2" id="KW-0012">Acyltransferase</keyword>
<dbReference type="InterPro" id="IPR050680">
    <property type="entry name" value="YpeA/RimI_acetyltransf"/>
</dbReference>
<feature type="domain" description="N-acetyltransferase" evidence="3">
    <location>
        <begin position="1"/>
        <end position="137"/>
    </location>
</feature>
<reference evidence="5" key="1">
    <citation type="submission" date="2016-10" db="EMBL/GenBank/DDBJ databases">
        <authorList>
            <person name="Varghese N."/>
            <person name="Submissions S."/>
        </authorList>
    </citation>
    <scope>NUCLEOTIDE SEQUENCE [LARGE SCALE GENOMIC DNA]</scope>
    <source>
        <strain evidence="5">DSM 27839</strain>
    </source>
</reference>
<name>A0A1H2Z5J0_9RHOB</name>
<dbReference type="AlphaFoldDB" id="A0A1H2Z5J0"/>
<organism evidence="4 5">
    <name type="scientific">Ruegeria halocynthiae</name>
    <dbReference type="NCBI Taxonomy" id="985054"/>
    <lineage>
        <taxon>Bacteria</taxon>
        <taxon>Pseudomonadati</taxon>
        <taxon>Pseudomonadota</taxon>
        <taxon>Alphaproteobacteria</taxon>
        <taxon>Rhodobacterales</taxon>
        <taxon>Roseobacteraceae</taxon>
        <taxon>Ruegeria</taxon>
    </lineage>
</organism>
<dbReference type="Proteomes" id="UP000183400">
    <property type="component" value="Unassembled WGS sequence"/>
</dbReference>
<dbReference type="CDD" id="cd04301">
    <property type="entry name" value="NAT_SF"/>
    <property type="match status" value="1"/>
</dbReference>
<dbReference type="EMBL" id="FNNP01000003">
    <property type="protein sequence ID" value="SDX12733.1"/>
    <property type="molecule type" value="Genomic_DNA"/>
</dbReference>
<evidence type="ECO:0000313" key="4">
    <source>
        <dbReference type="EMBL" id="SDX12733.1"/>
    </source>
</evidence>
<dbReference type="GO" id="GO:0016747">
    <property type="term" value="F:acyltransferase activity, transferring groups other than amino-acyl groups"/>
    <property type="evidence" value="ECO:0007669"/>
    <property type="project" value="InterPro"/>
</dbReference>
<keyword evidence="1 4" id="KW-0808">Transferase</keyword>
<dbReference type="InterPro" id="IPR000182">
    <property type="entry name" value="GNAT_dom"/>
</dbReference>
<gene>
    <name evidence="4" type="ORF">SAMN05444358_103101</name>
</gene>
<sequence>MTPEIMADIHAAAFTQSRPWNAVEFANLMANRFNHTVGDKHSFALIQVIAGEAELITIATHPDYQRRGLARRVMTDWHTKARVLGVSRAFLDVASDNLPAISLYQAFGYTPCATRKGYYRRENCHNVDAIVMECRLSGK</sequence>
<dbReference type="Pfam" id="PF00583">
    <property type="entry name" value="Acetyltransf_1"/>
    <property type="match status" value="1"/>
</dbReference>
<dbReference type="OrthoDB" id="9804026at2"/>
<evidence type="ECO:0000256" key="1">
    <source>
        <dbReference type="ARBA" id="ARBA00022679"/>
    </source>
</evidence>
<evidence type="ECO:0000313" key="5">
    <source>
        <dbReference type="Proteomes" id="UP000183400"/>
    </source>
</evidence>
<evidence type="ECO:0000259" key="3">
    <source>
        <dbReference type="PROSITE" id="PS51186"/>
    </source>
</evidence>
<keyword evidence="5" id="KW-1185">Reference proteome</keyword>
<accession>A0A1H2Z5J0</accession>
<dbReference type="Gene3D" id="3.40.630.30">
    <property type="match status" value="1"/>
</dbReference>
<dbReference type="PANTHER" id="PTHR43420:SF12">
    <property type="entry name" value="N-ACETYLTRANSFERASE DOMAIN-CONTAINING PROTEIN"/>
    <property type="match status" value="1"/>
</dbReference>
<evidence type="ECO:0000256" key="2">
    <source>
        <dbReference type="ARBA" id="ARBA00023315"/>
    </source>
</evidence>
<dbReference type="PROSITE" id="PS51186">
    <property type="entry name" value="GNAT"/>
    <property type="match status" value="1"/>
</dbReference>
<dbReference type="RefSeq" id="WP_074736911.1">
    <property type="nucleotide sequence ID" value="NZ_FNNP01000003.1"/>
</dbReference>
<protein>
    <submittedName>
        <fullName evidence="4">Ribosomal-protein-alanine N-acetyltransferase</fullName>
    </submittedName>
</protein>
<dbReference type="STRING" id="985054.SAMN05444358_103101"/>